<dbReference type="OrthoDB" id="5979691at2759"/>
<dbReference type="PANTHER" id="PTHR24252:SF7">
    <property type="entry name" value="HYALIN"/>
    <property type="match status" value="1"/>
</dbReference>
<feature type="chain" id="PRO_5020037870" description="limulus clotting factor C" evidence="13">
    <location>
        <begin position="19"/>
        <end position="287"/>
    </location>
</feature>
<comment type="catalytic activity">
    <reaction evidence="11">
        <text>Selective cleavage of 103-Arg-|-Ser-104 and 124-Ile-|-Ile-125 bonds in Limulus clotting factor B to form activated factor B. Cleavage of -Pro-Arg-|-Xaa- bonds in synthetic substrates.</text>
        <dbReference type="EC" id="3.4.21.84"/>
    </reaction>
</comment>
<dbReference type="InterPro" id="IPR009003">
    <property type="entry name" value="Peptidase_S1_PA"/>
</dbReference>
<dbReference type="InterPro" id="IPR033116">
    <property type="entry name" value="TRYPSIN_SER"/>
</dbReference>
<evidence type="ECO:0000256" key="1">
    <source>
        <dbReference type="ARBA" id="ARBA00022536"/>
    </source>
</evidence>
<dbReference type="AlphaFoldDB" id="A0A4D5RG93"/>
<accession>A0A4D5RG93</accession>
<evidence type="ECO:0000256" key="13">
    <source>
        <dbReference type="SAM" id="SignalP"/>
    </source>
</evidence>
<dbReference type="CDD" id="cd00190">
    <property type="entry name" value="Tryp_SPc"/>
    <property type="match status" value="1"/>
</dbReference>
<dbReference type="Pfam" id="PF00089">
    <property type="entry name" value="Trypsin"/>
    <property type="match status" value="1"/>
</dbReference>
<dbReference type="PRINTS" id="PR00722">
    <property type="entry name" value="CHYMOTRYPSIN"/>
</dbReference>
<dbReference type="InterPro" id="IPR001314">
    <property type="entry name" value="Peptidase_S1A"/>
</dbReference>
<keyword evidence="6" id="KW-0378">Hydrolase</keyword>
<feature type="signal peptide" evidence="13">
    <location>
        <begin position="1"/>
        <end position="18"/>
    </location>
</feature>
<dbReference type="VEuPathDB" id="VectorBase:ISCW015066"/>
<dbReference type="SUPFAM" id="SSF50494">
    <property type="entry name" value="Trypsin-like serine proteases"/>
    <property type="match status" value="1"/>
</dbReference>
<evidence type="ECO:0000256" key="7">
    <source>
        <dbReference type="ARBA" id="ARBA00022820"/>
    </source>
</evidence>
<evidence type="ECO:0000256" key="12">
    <source>
        <dbReference type="ARBA" id="ARBA00066707"/>
    </source>
</evidence>
<dbReference type="EC" id="3.4.21.84" evidence="12"/>
<dbReference type="PROSITE" id="PS50240">
    <property type="entry name" value="TRYPSIN_DOM"/>
    <property type="match status" value="1"/>
</dbReference>
<evidence type="ECO:0000256" key="11">
    <source>
        <dbReference type="ARBA" id="ARBA00052079"/>
    </source>
</evidence>
<dbReference type="GO" id="GO:0030246">
    <property type="term" value="F:carbohydrate binding"/>
    <property type="evidence" value="ECO:0007669"/>
    <property type="project" value="UniProtKB-KW"/>
</dbReference>
<keyword evidence="2" id="KW-0768">Sushi</keyword>
<dbReference type="PANTHER" id="PTHR24252">
    <property type="entry name" value="ACROSIN-RELATED"/>
    <property type="match status" value="1"/>
</dbReference>
<evidence type="ECO:0000256" key="3">
    <source>
        <dbReference type="ARBA" id="ARBA00022670"/>
    </source>
</evidence>
<evidence type="ECO:0000256" key="6">
    <source>
        <dbReference type="ARBA" id="ARBA00022801"/>
    </source>
</evidence>
<keyword evidence="1" id="KW-0245">EGF-like domain</keyword>
<keyword evidence="5" id="KW-0430">Lectin</keyword>
<dbReference type="SMART" id="SM00020">
    <property type="entry name" value="Tryp_SPc"/>
    <property type="match status" value="1"/>
</dbReference>
<evidence type="ECO:0000256" key="8">
    <source>
        <dbReference type="ARBA" id="ARBA00022825"/>
    </source>
</evidence>
<keyword evidence="8" id="KW-0720">Serine protease</keyword>
<dbReference type="VEuPathDB" id="VectorBase:ISCI015066"/>
<dbReference type="InterPro" id="IPR001254">
    <property type="entry name" value="Trypsin_dom"/>
</dbReference>
<keyword evidence="3 15" id="KW-0645">Protease</keyword>
<evidence type="ECO:0000259" key="14">
    <source>
        <dbReference type="PROSITE" id="PS50240"/>
    </source>
</evidence>
<dbReference type="VEuPathDB" id="VectorBase:ISCP_001254"/>
<evidence type="ECO:0000256" key="10">
    <source>
        <dbReference type="ARBA" id="ARBA00023157"/>
    </source>
</evidence>
<dbReference type="GO" id="GO:0004252">
    <property type="term" value="F:serine-type endopeptidase activity"/>
    <property type="evidence" value="ECO:0007669"/>
    <property type="project" value="InterPro"/>
</dbReference>
<sequence>MRTAAGVALSIWIVAAYAQNPKSCGRPRIKPVLEDEDRVLGGTEAVPGSWPWHAGIYTNQLYPAHICSGVLISERHVLTAVHCLTRKTAKMIRVHLGAHLLNRDDTGEMSYEVKEICHHRNYTPPHTNDLIIITLKEEVNFTDTISPVCLPKSMEEAAPNSSAFVTGWGRFEANSDTLSPHLKQARTKTMSHETCNGEEYDARVPQSILCADHDSGSSCKGDSGGPLVLKSGDTWFLHGVVSGGPMECGNREDPLLFTKISHFLDDFITAYIKAKNPEEKHRLCKIM</sequence>
<name>A0A4D5RG93_IXOSC</name>
<reference evidence="15" key="1">
    <citation type="submission" date="2019-04" db="EMBL/GenBank/DDBJ databases">
        <title>An insight into the mialome of Ixodes scapularis.</title>
        <authorList>
            <person name="Ribeiro J.M."/>
            <person name="Mather T.N."/>
            <person name="Karim S."/>
        </authorList>
    </citation>
    <scope>NUCLEOTIDE SEQUENCE</scope>
</reference>
<dbReference type="Gene3D" id="2.40.10.10">
    <property type="entry name" value="Trypsin-like serine proteases"/>
    <property type="match status" value="1"/>
</dbReference>
<proteinExistence type="predicted"/>
<feature type="domain" description="Peptidase S1" evidence="14">
    <location>
        <begin position="39"/>
        <end position="273"/>
    </location>
</feature>
<dbReference type="PROSITE" id="PS00135">
    <property type="entry name" value="TRYPSIN_SER"/>
    <property type="match status" value="1"/>
</dbReference>
<dbReference type="GO" id="GO:0042381">
    <property type="term" value="P:hemolymph coagulation"/>
    <property type="evidence" value="ECO:0007669"/>
    <property type="project" value="UniProtKB-KW"/>
</dbReference>
<keyword evidence="4 13" id="KW-0732">Signal</keyword>
<keyword evidence="7" id="KW-0353">Hemolymph clotting</keyword>
<dbReference type="GO" id="GO:0007155">
    <property type="term" value="P:cell adhesion"/>
    <property type="evidence" value="ECO:0007669"/>
    <property type="project" value="UniProtKB-KW"/>
</dbReference>
<keyword evidence="10" id="KW-1015">Disulfide bond</keyword>
<keyword evidence="9" id="KW-0130">Cell adhesion</keyword>
<evidence type="ECO:0000256" key="2">
    <source>
        <dbReference type="ARBA" id="ARBA00022659"/>
    </source>
</evidence>
<evidence type="ECO:0000313" key="15">
    <source>
        <dbReference type="EMBL" id="MOY35874.1"/>
    </source>
</evidence>
<evidence type="ECO:0000256" key="4">
    <source>
        <dbReference type="ARBA" id="ARBA00022729"/>
    </source>
</evidence>
<dbReference type="VEuPathDB" id="VectorBase:ISCW000247"/>
<dbReference type="InterPro" id="IPR043504">
    <property type="entry name" value="Peptidase_S1_PA_chymotrypsin"/>
</dbReference>
<evidence type="ECO:0000256" key="9">
    <source>
        <dbReference type="ARBA" id="ARBA00022889"/>
    </source>
</evidence>
<organism evidence="15">
    <name type="scientific">Ixodes scapularis</name>
    <name type="common">Black-legged tick</name>
    <name type="synonym">Deer tick</name>
    <dbReference type="NCBI Taxonomy" id="6945"/>
    <lineage>
        <taxon>Eukaryota</taxon>
        <taxon>Metazoa</taxon>
        <taxon>Ecdysozoa</taxon>
        <taxon>Arthropoda</taxon>
        <taxon>Chelicerata</taxon>
        <taxon>Arachnida</taxon>
        <taxon>Acari</taxon>
        <taxon>Parasitiformes</taxon>
        <taxon>Ixodida</taxon>
        <taxon>Ixodoidea</taxon>
        <taxon>Ixodidae</taxon>
        <taxon>Ixodinae</taxon>
        <taxon>Ixodes</taxon>
    </lineage>
</organism>
<dbReference type="FunFam" id="2.40.10.10:FF:000120">
    <property type="entry name" value="Putative serine protease"/>
    <property type="match status" value="1"/>
</dbReference>
<protein>
    <recommendedName>
        <fullName evidence="12">limulus clotting factor C</fullName>
        <ecNumber evidence="12">3.4.21.84</ecNumber>
    </recommendedName>
</protein>
<dbReference type="VEuPathDB" id="VectorBase:ISCI000247"/>
<dbReference type="GO" id="GO:0006508">
    <property type="term" value="P:proteolysis"/>
    <property type="evidence" value="ECO:0007669"/>
    <property type="project" value="UniProtKB-KW"/>
</dbReference>
<dbReference type="EMBL" id="GHJT01001903">
    <property type="protein sequence ID" value="MOY35874.1"/>
    <property type="molecule type" value="Transcribed_RNA"/>
</dbReference>
<evidence type="ECO:0000256" key="5">
    <source>
        <dbReference type="ARBA" id="ARBA00022734"/>
    </source>
</evidence>